<gene>
    <name evidence="3" type="ORF">RGQ29_008367</name>
</gene>
<sequence>MRRYEHPRTTSQGTGEITIRGEVQHVSKEWGLCPRTMVISALLSEHRMINTIKLFISGCRRDFTEYAEVCFREFGDRVSFWTTINEPNAFVYGGSDLGFLPPQRCSPPYGYCSRANSSSEPYIATHNILLAHASAARLYQKKYQDKQHGLIGLSINMPGFVPLTDTKEDAIATQRAYAFNYGWFLNPLVFGDYPNIMKQNAGTRMPVFTDHESILVNGSFDFIGVIHYISMYVKDISNGLKMVYRDVFMDAEIELIVIQDSSSAFEFPIMPWCLQAVLEYVEQDFGNPPIYIYENGQLMQRNSTLDDIARVKYMHGYIGGVLDALRMDQTRGYFTWAFLDIFESIGGYGYSYGINYVDLDDPDLKRYPKLSAKWYSNFLKGRSINLDGVIELEKNPLSLSHSHFQLALFILWDKCSGVMLLMRTKMYKVTLLINNLQQGSHVFSFSALTFAY</sequence>
<protein>
    <submittedName>
        <fullName evidence="3">Uncharacterized protein</fullName>
    </submittedName>
</protein>
<reference evidence="3 4" key="1">
    <citation type="journal article" date="2023" name="G3 (Bethesda)">
        <title>A haplotype-resolved chromosome-scale genome for Quercus rubra L. provides insights into the genetics of adaptive traits for red oak species.</title>
        <authorList>
            <person name="Kapoor B."/>
            <person name="Jenkins J."/>
            <person name="Schmutz J."/>
            <person name="Zhebentyayeva T."/>
            <person name="Kuelheim C."/>
            <person name="Coggeshall M."/>
            <person name="Heim C."/>
            <person name="Lasky J.R."/>
            <person name="Leites L."/>
            <person name="Islam-Faridi N."/>
            <person name="Romero-Severson J."/>
            <person name="DeLeo V.L."/>
            <person name="Lucas S.M."/>
            <person name="Lazic D."/>
            <person name="Gailing O."/>
            <person name="Carlson J."/>
            <person name="Staton M."/>
        </authorList>
    </citation>
    <scope>NUCLEOTIDE SEQUENCE [LARGE SCALE GENOMIC DNA]</scope>
    <source>
        <strain evidence="3">Pseudo-F2</strain>
    </source>
</reference>
<name>A0AAN7DZY5_QUERU</name>
<evidence type="ECO:0000313" key="4">
    <source>
        <dbReference type="Proteomes" id="UP001324115"/>
    </source>
</evidence>
<dbReference type="PANTHER" id="PTHR10353">
    <property type="entry name" value="GLYCOSYL HYDROLASE"/>
    <property type="match status" value="1"/>
</dbReference>
<dbReference type="InterPro" id="IPR017853">
    <property type="entry name" value="GH"/>
</dbReference>
<dbReference type="Proteomes" id="UP001324115">
    <property type="component" value="Unassembled WGS sequence"/>
</dbReference>
<keyword evidence="4" id="KW-1185">Reference proteome</keyword>
<comment type="similarity">
    <text evidence="1 2">Belongs to the glycosyl hydrolase 1 family.</text>
</comment>
<dbReference type="GO" id="GO:0005975">
    <property type="term" value="P:carbohydrate metabolic process"/>
    <property type="evidence" value="ECO:0007669"/>
    <property type="project" value="InterPro"/>
</dbReference>
<comment type="caution">
    <text evidence="3">The sequence shown here is derived from an EMBL/GenBank/DDBJ whole genome shotgun (WGS) entry which is preliminary data.</text>
</comment>
<dbReference type="Pfam" id="PF00232">
    <property type="entry name" value="Glyco_hydro_1"/>
    <property type="match status" value="1"/>
</dbReference>
<dbReference type="Gene3D" id="3.20.20.80">
    <property type="entry name" value="Glycosidases"/>
    <property type="match status" value="1"/>
</dbReference>
<dbReference type="PANTHER" id="PTHR10353:SF29">
    <property type="entry name" value="BETA-GLUCOSIDASE 11"/>
    <property type="match status" value="1"/>
</dbReference>
<proteinExistence type="inferred from homology"/>
<evidence type="ECO:0000256" key="1">
    <source>
        <dbReference type="ARBA" id="ARBA00010838"/>
    </source>
</evidence>
<organism evidence="3 4">
    <name type="scientific">Quercus rubra</name>
    <name type="common">Northern red oak</name>
    <name type="synonym">Quercus borealis</name>
    <dbReference type="NCBI Taxonomy" id="3512"/>
    <lineage>
        <taxon>Eukaryota</taxon>
        <taxon>Viridiplantae</taxon>
        <taxon>Streptophyta</taxon>
        <taxon>Embryophyta</taxon>
        <taxon>Tracheophyta</taxon>
        <taxon>Spermatophyta</taxon>
        <taxon>Magnoliopsida</taxon>
        <taxon>eudicotyledons</taxon>
        <taxon>Gunneridae</taxon>
        <taxon>Pentapetalae</taxon>
        <taxon>rosids</taxon>
        <taxon>fabids</taxon>
        <taxon>Fagales</taxon>
        <taxon>Fagaceae</taxon>
        <taxon>Quercus</taxon>
    </lineage>
</organism>
<dbReference type="PRINTS" id="PR00131">
    <property type="entry name" value="GLHYDRLASE1"/>
</dbReference>
<dbReference type="InterPro" id="IPR001360">
    <property type="entry name" value="Glyco_hydro_1"/>
</dbReference>
<dbReference type="EMBL" id="JAXUIC010000012">
    <property type="protein sequence ID" value="KAK4559088.1"/>
    <property type="molecule type" value="Genomic_DNA"/>
</dbReference>
<dbReference type="GO" id="GO:0008422">
    <property type="term" value="F:beta-glucosidase activity"/>
    <property type="evidence" value="ECO:0007669"/>
    <property type="project" value="TreeGrafter"/>
</dbReference>
<dbReference type="AlphaFoldDB" id="A0AAN7DZY5"/>
<accession>A0AAN7DZY5</accession>
<dbReference type="SUPFAM" id="SSF51445">
    <property type="entry name" value="(Trans)glycosidases"/>
    <property type="match status" value="1"/>
</dbReference>
<evidence type="ECO:0000313" key="3">
    <source>
        <dbReference type="EMBL" id="KAK4559088.1"/>
    </source>
</evidence>
<evidence type="ECO:0000256" key="2">
    <source>
        <dbReference type="RuleBase" id="RU003690"/>
    </source>
</evidence>